<sequence>MAARTLQVGVAVLSLCVRSALAEVRRVIRASLCNRAKESLLVDVMNQTDLDQLSDKASVIVQSIPARPFAV</sequence>
<evidence type="ECO:0000313" key="1">
    <source>
        <dbReference type="EMBL" id="MBN8744972.1"/>
    </source>
</evidence>
<proteinExistence type="predicted"/>
<protein>
    <submittedName>
        <fullName evidence="1">Uncharacterized protein</fullName>
    </submittedName>
</protein>
<accession>A0A8I1MXW2</accession>
<reference evidence="1" key="1">
    <citation type="submission" date="2021-02" db="EMBL/GenBank/DDBJ databases">
        <title>Thiocyanate and organic carbon inputs drive convergent selection for specific autotrophic Afipia and Thiobacillus strains within complex microbiomes.</title>
        <authorList>
            <person name="Huddy R.J."/>
            <person name="Sachdeva R."/>
            <person name="Kadzinga F."/>
            <person name="Kantor R.S."/>
            <person name="Harrison S.T.L."/>
            <person name="Banfield J.F."/>
        </authorList>
    </citation>
    <scope>NUCLEOTIDE SEQUENCE</scope>
    <source>
        <strain evidence="1">SCN18_13_7_16_R3_B_64_19</strain>
    </source>
</reference>
<dbReference type="EMBL" id="JAFKMR010000022">
    <property type="protein sequence ID" value="MBN8744972.1"/>
    <property type="molecule type" value="Genomic_DNA"/>
</dbReference>
<comment type="caution">
    <text evidence="1">The sequence shown here is derived from an EMBL/GenBank/DDBJ whole genome shotgun (WGS) entry which is preliminary data.</text>
</comment>
<organism evidence="1 2">
    <name type="scientific">Thiomonas arsenitoxydans (strain DSM 22701 / CIP 110005 / 3As)</name>
    <dbReference type="NCBI Taxonomy" id="426114"/>
    <lineage>
        <taxon>Bacteria</taxon>
        <taxon>Pseudomonadati</taxon>
        <taxon>Pseudomonadota</taxon>
        <taxon>Betaproteobacteria</taxon>
        <taxon>Burkholderiales</taxon>
        <taxon>Thiomonas</taxon>
    </lineage>
</organism>
<evidence type="ECO:0000313" key="2">
    <source>
        <dbReference type="Proteomes" id="UP000664800"/>
    </source>
</evidence>
<dbReference type="Proteomes" id="UP000664800">
    <property type="component" value="Unassembled WGS sequence"/>
</dbReference>
<dbReference type="AlphaFoldDB" id="A0A8I1MXW2"/>
<name>A0A8I1MXW2_THIA3</name>
<dbReference type="RefSeq" id="WP_276731195.1">
    <property type="nucleotide sequence ID" value="NZ_JAFKMR010000022.1"/>
</dbReference>
<gene>
    <name evidence="1" type="ORF">J0I24_11780</name>
</gene>